<accession>A0A180DRZ8</accession>
<dbReference type="PANTHER" id="PTHR32309:SF13">
    <property type="entry name" value="FERRIC ENTEROBACTIN TRANSPORT PROTEIN FEPE"/>
    <property type="match status" value="1"/>
</dbReference>
<protein>
    <recommendedName>
        <fullName evidence="4">Capsular polysaccharide biosynthesis protein CpsC</fullName>
    </recommendedName>
</protein>
<proteinExistence type="inferred from homology"/>
<dbReference type="AlphaFoldDB" id="A0A180DRZ8"/>
<gene>
    <name evidence="14" type="ORF">H0N82_09785</name>
</gene>
<dbReference type="GO" id="GO:0004713">
    <property type="term" value="F:protein tyrosine kinase activity"/>
    <property type="evidence" value="ECO:0007669"/>
    <property type="project" value="TreeGrafter"/>
</dbReference>
<evidence type="ECO:0000256" key="8">
    <source>
        <dbReference type="ARBA" id="ARBA00022989"/>
    </source>
</evidence>
<keyword evidence="7" id="KW-0972">Capsule biogenesis/degradation</keyword>
<name>A0A180DRZ8_LACRH</name>
<evidence type="ECO:0000256" key="10">
    <source>
        <dbReference type="ARBA" id="ARBA00023169"/>
    </source>
</evidence>
<evidence type="ECO:0000256" key="5">
    <source>
        <dbReference type="ARBA" id="ARBA00022475"/>
    </source>
</evidence>
<dbReference type="InterPro" id="IPR003856">
    <property type="entry name" value="LPS_length_determ_N"/>
</dbReference>
<evidence type="ECO:0000256" key="2">
    <source>
        <dbReference type="ARBA" id="ARBA00005132"/>
    </source>
</evidence>
<evidence type="ECO:0000256" key="3">
    <source>
        <dbReference type="ARBA" id="ARBA00006683"/>
    </source>
</evidence>
<keyword evidence="9" id="KW-0472">Membrane</keyword>
<keyword evidence="6" id="KW-0812">Transmembrane</keyword>
<evidence type="ECO:0000259" key="13">
    <source>
        <dbReference type="Pfam" id="PF13807"/>
    </source>
</evidence>
<sequence length="304" mass="33859">MNEQINLSQLWDVLKKSFIAMILLGLIGMAVAYFGTKMLVAPKYQSSTSMLVNRKQDNNPNMQLNAQQADIQLINTYKDIITRPLVLKTVSKNLTSPQKVKVQKAEKAVYGTRYNSITGVQEKYLVKKEQPAKYKLEPAKYDNLTESDIASKVTVSSSQNSQVFTISVTDTSPTRARDIANEIARVFKTKIATIMSISNVSIVSDALANPNPVSPKLKFLAVLGFVAGIVIAYGWGLIRELTDTTVKDIDFITDDLGLVNLGIVNYVQKMKSMDEAIRQKQNADEPDSVGFEPEGYPQRSRRRV</sequence>
<dbReference type="Proteomes" id="UP000552935">
    <property type="component" value="Unassembled WGS sequence"/>
</dbReference>
<evidence type="ECO:0000256" key="1">
    <source>
        <dbReference type="ARBA" id="ARBA00004651"/>
    </source>
</evidence>
<keyword evidence="5" id="KW-1003">Cell membrane</keyword>
<comment type="similarity">
    <text evidence="3">Belongs to the CpsC/CapA family.</text>
</comment>
<dbReference type="Pfam" id="PF13807">
    <property type="entry name" value="GNVR"/>
    <property type="match status" value="1"/>
</dbReference>
<dbReference type="InterPro" id="IPR032807">
    <property type="entry name" value="GNVR"/>
</dbReference>
<reference evidence="14 15" key="1">
    <citation type="submission" date="2020-07" db="EMBL/GenBank/DDBJ databases">
        <title>Organ Donor 1.</title>
        <authorList>
            <person name="Marsh A.J."/>
            <person name="Azcarate-Peril M.A."/>
        </authorList>
    </citation>
    <scope>NUCLEOTIDE SEQUENCE [LARGE SCALE GENOMIC DNA]</scope>
    <source>
        <strain evidence="14 15">AMC0712</strain>
    </source>
</reference>
<feature type="domain" description="Polysaccharide chain length determinant N-terminal" evidence="12">
    <location>
        <begin position="3"/>
        <end position="94"/>
    </location>
</feature>
<organism evidence="14 15">
    <name type="scientific">Lacticaseibacillus rhamnosus</name>
    <name type="common">Lactobacillus rhamnosus</name>
    <dbReference type="NCBI Taxonomy" id="47715"/>
    <lineage>
        <taxon>Bacteria</taxon>
        <taxon>Bacillati</taxon>
        <taxon>Bacillota</taxon>
        <taxon>Bacilli</taxon>
        <taxon>Lactobacillales</taxon>
        <taxon>Lactobacillaceae</taxon>
        <taxon>Lacticaseibacillus</taxon>
    </lineage>
</organism>
<evidence type="ECO:0000256" key="6">
    <source>
        <dbReference type="ARBA" id="ARBA00022692"/>
    </source>
</evidence>
<dbReference type="InterPro" id="IPR050445">
    <property type="entry name" value="Bact_polysacc_biosynth/exp"/>
</dbReference>
<evidence type="ECO:0000256" key="7">
    <source>
        <dbReference type="ARBA" id="ARBA00022903"/>
    </source>
</evidence>
<evidence type="ECO:0000313" key="15">
    <source>
        <dbReference type="Proteomes" id="UP000552935"/>
    </source>
</evidence>
<evidence type="ECO:0000256" key="4">
    <source>
        <dbReference type="ARBA" id="ARBA00020739"/>
    </source>
</evidence>
<dbReference type="PANTHER" id="PTHR32309">
    <property type="entry name" value="TYROSINE-PROTEIN KINASE"/>
    <property type="match status" value="1"/>
</dbReference>
<comment type="pathway">
    <text evidence="2">Capsule biogenesis; capsule polysaccharide biosynthesis.</text>
</comment>
<evidence type="ECO:0000259" key="12">
    <source>
        <dbReference type="Pfam" id="PF02706"/>
    </source>
</evidence>
<dbReference type="Pfam" id="PF02706">
    <property type="entry name" value="Wzz"/>
    <property type="match status" value="1"/>
</dbReference>
<feature type="domain" description="Tyrosine-protein kinase G-rich" evidence="13">
    <location>
        <begin position="190"/>
        <end position="240"/>
    </location>
</feature>
<evidence type="ECO:0000256" key="11">
    <source>
        <dbReference type="ARBA" id="ARBA00045736"/>
    </source>
</evidence>
<dbReference type="GO" id="GO:0005886">
    <property type="term" value="C:plasma membrane"/>
    <property type="evidence" value="ECO:0007669"/>
    <property type="project" value="UniProtKB-SubCell"/>
</dbReference>
<comment type="caution">
    <text evidence="14">The sequence shown here is derived from an EMBL/GenBank/DDBJ whole genome shotgun (WGS) entry which is preliminary data.</text>
</comment>
<dbReference type="EMBL" id="JACCKI010000007">
    <property type="protein sequence ID" value="NZA05375.1"/>
    <property type="molecule type" value="Genomic_DNA"/>
</dbReference>
<dbReference type="RefSeq" id="WP_005692781.1">
    <property type="nucleotide sequence ID" value="NZ_CM122993.1"/>
</dbReference>
<evidence type="ECO:0000313" key="14">
    <source>
        <dbReference type="EMBL" id="NZA05375.1"/>
    </source>
</evidence>
<comment type="function">
    <text evidence="11">Required for CpsD phosphorylation. Involved in the regulation of capsular polysaccharide biosynthesis. May be part of a complex that directs the coordinated polymerization and export to the cell surface of the capsular polysaccharide.</text>
</comment>
<comment type="subcellular location">
    <subcellularLocation>
        <location evidence="1">Cell membrane</location>
        <topology evidence="1">Multi-pass membrane protein</topology>
    </subcellularLocation>
</comment>
<evidence type="ECO:0000256" key="9">
    <source>
        <dbReference type="ARBA" id="ARBA00023136"/>
    </source>
</evidence>
<dbReference type="OrthoDB" id="2360475at2"/>
<dbReference type="GO" id="GO:0000271">
    <property type="term" value="P:polysaccharide biosynthetic process"/>
    <property type="evidence" value="ECO:0007669"/>
    <property type="project" value="UniProtKB-KW"/>
</dbReference>
<keyword evidence="8" id="KW-1133">Transmembrane helix</keyword>
<keyword evidence="10" id="KW-0270">Exopolysaccharide synthesis</keyword>